<evidence type="ECO:0000256" key="6">
    <source>
        <dbReference type="ARBA" id="ARBA00022989"/>
    </source>
</evidence>
<dbReference type="OrthoDB" id="48232at2759"/>
<dbReference type="InterPro" id="IPR036739">
    <property type="entry name" value="SLC41_membr_dom_sf"/>
</dbReference>
<dbReference type="GO" id="GO:0008324">
    <property type="term" value="F:monoatomic cation transmembrane transporter activity"/>
    <property type="evidence" value="ECO:0007669"/>
    <property type="project" value="InterPro"/>
</dbReference>
<evidence type="ECO:0000313" key="11">
    <source>
        <dbReference type="EMBL" id="CAL1162283.1"/>
    </source>
</evidence>
<evidence type="ECO:0000256" key="1">
    <source>
        <dbReference type="ARBA" id="ARBA00004141"/>
    </source>
</evidence>
<feature type="transmembrane region" description="Helical" evidence="8">
    <location>
        <begin position="63"/>
        <end position="82"/>
    </location>
</feature>
<evidence type="ECO:0000256" key="4">
    <source>
        <dbReference type="ARBA" id="ARBA00022692"/>
    </source>
</evidence>
<evidence type="ECO:0000313" key="13">
    <source>
        <dbReference type="Proteomes" id="UP001152797"/>
    </source>
</evidence>
<evidence type="ECO:0000256" key="7">
    <source>
        <dbReference type="ARBA" id="ARBA00023136"/>
    </source>
</evidence>
<gene>
    <name evidence="10" type="ORF">C1SCF055_LOCUS34299</name>
</gene>
<reference evidence="10" key="1">
    <citation type="submission" date="2022-10" db="EMBL/GenBank/DDBJ databases">
        <authorList>
            <person name="Chen Y."/>
            <person name="Dougan E. K."/>
            <person name="Chan C."/>
            <person name="Rhodes N."/>
            <person name="Thang M."/>
        </authorList>
    </citation>
    <scope>NUCLEOTIDE SEQUENCE</scope>
</reference>
<dbReference type="EMBL" id="CAMXCT010004412">
    <property type="protein sequence ID" value="CAI4008908.1"/>
    <property type="molecule type" value="Genomic_DNA"/>
</dbReference>
<feature type="transmembrane region" description="Helical" evidence="8">
    <location>
        <begin position="94"/>
        <end position="116"/>
    </location>
</feature>
<evidence type="ECO:0000256" key="3">
    <source>
        <dbReference type="ARBA" id="ARBA00022448"/>
    </source>
</evidence>
<comment type="similarity">
    <text evidence="2">Belongs to the SLC41A transporter family.</text>
</comment>
<name>A0A9P1GDF8_9DINO</name>
<keyword evidence="3" id="KW-0813">Transport</keyword>
<comment type="subcellular location">
    <subcellularLocation>
        <location evidence="1">Membrane</location>
        <topology evidence="1">Multi-pass membrane protein</topology>
    </subcellularLocation>
</comment>
<evidence type="ECO:0000313" key="10">
    <source>
        <dbReference type="EMBL" id="CAI4008908.1"/>
    </source>
</evidence>
<keyword evidence="7 8" id="KW-0472">Membrane</keyword>
<feature type="transmembrane region" description="Helical" evidence="8">
    <location>
        <begin position="128"/>
        <end position="150"/>
    </location>
</feature>
<comment type="caution">
    <text evidence="10">The sequence shown here is derived from an EMBL/GenBank/DDBJ whole genome shotgun (WGS) entry which is preliminary data.</text>
</comment>
<dbReference type="Proteomes" id="UP001152797">
    <property type="component" value="Unassembled WGS sequence"/>
</dbReference>
<accession>A0A9P1GDF8</accession>
<evidence type="ECO:0000256" key="5">
    <source>
        <dbReference type="ARBA" id="ARBA00022842"/>
    </source>
</evidence>
<feature type="transmembrane region" description="Helical" evidence="8">
    <location>
        <begin position="25"/>
        <end position="51"/>
    </location>
</feature>
<dbReference type="EMBL" id="CAMXCT030004412">
    <property type="protein sequence ID" value="CAL4796220.1"/>
    <property type="molecule type" value="Genomic_DNA"/>
</dbReference>
<keyword evidence="6 8" id="KW-1133">Transmembrane helix</keyword>
<organism evidence="10">
    <name type="scientific">Cladocopium goreaui</name>
    <dbReference type="NCBI Taxonomy" id="2562237"/>
    <lineage>
        <taxon>Eukaryota</taxon>
        <taxon>Sar</taxon>
        <taxon>Alveolata</taxon>
        <taxon>Dinophyceae</taxon>
        <taxon>Suessiales</taxon>
        <taxon>Symbiodiniaceae</taxon>
        <taxon>Cladocopium</taxon>
    </lineage>
</organism>
<feature type="domain" description="SLC41A/MgtE integral membrane" evidence="9">
    <location>
        <begin position="30"/>
        <end position="143"/>
    </location>
</feature>
<dbReference type="PANTHER" id="PTHR41394">
    <property type="entry name" value="MAGNESIUM TRANSPORTER MGTE"/>
    <property type="match status" value="1"/>
</dbReference>
<dbReference type="AlphaFoldDB" id="A0A9P1GDF8"/>
<keyword evidence="13" id="KW-1185">Reference proteome</keyword>
<evidence type="ECO:0000256" key="8">
    <source>
        <dbReference type="SAM" id="Phobius"/>
    </source>
</evidence>
<keyword evidence="4 8" id="KW-0812">Transmembrane</keyword>
<evidence type="ECO:0000256" key="2">
    <source>
        <dbReference type="ARBA" id="ARBA00009749"/>
    </source>
</evidence>
<sequence>MLLLQSVSSLILSKFEYLVRKDSDLIFFLTMIIGLGGNAGGQSVVLTCRKLSQHQHITVRDQLATGVLIGIVLSPLAFLRGLMSKSDLGTCVTLAAATLIIASVATSIGTALPKMLQMLKADPGEAAAMIQVIMDIVGMMVTCCLGALILDAF</sequence>
<evidence type="ECO:0000313" key="12">
    <source>
        <dbReference type="EMBL" id="CAL4796220.1"/>
    </source>
</evidence>
<dbReference type="Gene3D" id="1.10.357.20">
    <property type="entry name" value="SLC41 divalent cation transporters, integral membrane domain"/>
    <property type="match status" value="1"/>
</dbReference>
<dbReference type="EMBL" id="CAMXCT020004412">
    <property type="protein sequence ID" value="CAL1162283.1"/>
    <property type="molecule type" value="Genomic_DNA"/>
</dbReference>
<proteinExistence type="inferred from homology"/>
<dbReference type="InterPro" id="IPR006667">
    <property type="entry name" value="SLC41_membr_dom"/>
</dbReference>
<evidence type="ECO:0000259" key="9">
    <source>
        <dbReference type="Pfam" id="PF01769"/>
    </source>
</evidence>
<keyword evidence="5" id="KW-0460">Magnesium</keyword>
<dbReference type="Pfam" id="PF01769">
    <property type="entry name" value="MgtE"/>
    <property type="match status" value="1"/>
</dbReference>
<dbReference type="SUPFAM" id="SSF161093">
    <property type="entry name" value="MgtE membrane domain-like"/>
    <property type="match status" value="1"/>
</dbReference>
<protein>
    <submittedName>
        <fullName evidence="12">Magnesium transporter MgtE</fullName>
    </submittedName>
</protein>
<dbReference type="PANTHER" id="PTHR41394:SF5">
    <property type="entry name" value="SLC41A_MGTE INTEGRAL MEMBRANE DOMAIN-CONTAINING PROTEIN"/>
    <property type="match status" value="1"/>
</dbReference>
<dbReference type="GO" id="GO:0016020">
    <property type="term" value="C:membrane"/>
    <property type="evidence" value="ECO:0007669"/>
    <property type="project" value="UniProtKB-SubCell"/>
</dbReference>
<reference evidence="11" key="2">
    <citation type="submission" date="2024-04" db="EMBL/GenBank/DDBJ databases">
        <authorList>
            <person name="Chen Y."/>
            <person name="Shah S."/>
            <person name="Dougan E. K."/>
            <person name="Thang M."/>
            <person name="Chan C."/>
        </authorList>
    </citation>
    <scope>NUCLEOTIDE SEQUENCE [LARGE SCALE GENOMIC DNA]</scope>
</reference>